<dbReference type="EMBL" id="AEQR01000013">
    <property type="protein sequence ID" value="EFV99916.1"/>
    <property type="molecule type" value="Genomic_DNA"/>
</dbReference>
<dbReference type="HOGENOM" id="CLU_1474349_0_0_9"/>
<feature type="transmembrane region" description="Helical" evidence="1">
    <location>
        <begin position="40"/>
        <end position="61"/>
    </location>
</feature>
<gene>
    <name evidence="2" type="ORF">HMPREF9421_0702</name>
</gene>
<dbReference type="AlphaFoldDB" id="E7S9E6"/>
<feature type="transmembrane region" description="Helical" evidence="1">
    <location>
        <begin position="16"/>
        <end position="34"/>
    </location>
</feature>
<reference evidence="2 3" key="1">
    <citation type="submission" date="2010-12" db="EMBL/GenBank/DDBJ databases">
        <authorList>
            <person name="Muzny D."/>
            <person name="Qin X."/>
            <person name="Deng J."/>
            <person name="Jiang H."/>
            <person name="Liu Y."/>
            <person name="Qu J."/>
            <person name="Song X.-Z."/>
            <person name="Zhang L."/>
            <person name="Thornton R."/>
            <person name="Coyle M."/>
            <person name="Francisco L."/>
            <person name="Jackson L."/>
            <person name="Javaid M."/>
            <person name="Korchina V."/>
            <person name="Kovar C."/>
            <person name="Mata R."/>
            <person name="Mathew T."/>
            <person name="Ngo R."/>
            <person name="Nguyen L."/>
            <person name="Nguyen N."/>
            <person name="Okwuonu G."/>
            <person name="Ongeri F."/>
            <person name="Pham C."/>
            <person name="Simmons D."/>
            <person name="Wilczek-Boney K."/>
            <person name="Hale W."/>
            <person name="Jakkamsetti A."/>
            <person name="Pham P."/>
            <person name="Ruth R."/>
            <person name="San Lucas F."/>
            <person name="Warren J."/>
            <person name="Zhang J."/>
            <person name="Zhao Z."/>
            <person name="Zhou C."/>
            <person name="Zhu D."/>
            <person name="Lee S."/>
            <person name="Bess C."/>
            <person name="Blankenburg K."/>
            <person name="Forbes L."/>
            <person name="Fu Q."/>
            <person name="Gubbala S."/>
            <person name="Hirani K."/>
            <person name="Jayaseelan J.C."/>
            <person name="Lara F."/>
            <person name="Munidasa M."/>
            <person name="Palculict T."/>
            <person name="Patil S."/>
            <person name="Pu L.-L."/>
            <person name="Saada N."/>
            <person name="Tang L."/>
            <person name="Weissenberger G."/>
            <person name="Zhu Y."/>
            <person name="Hemphill L."/>
            <person name="Shang Y."/>
            <person name="Youmans B."/>
            <person name="Ayvaz T."/>
            <person name="Ross M."/>
            <person name="Santibanez J."/>
            <person name="Aqrawi P."/>
            <person name="Gross S."/>
            <person name="Joshi V."/>
            <person name="Fowler G."/>
            <person name="Nazareth L."/>
            <person name="Reid J."/>
            <person name="Worley K."/>
            <person name="Petrosino J."/>
            <person name="Highlander S."/>
            <person name="Gibbs R."/>
        </authorList>
    </citation>
    <scope>NUCLEOTIDE SEQUENCE [LARGE SCALE GENOMIC DNA]</scope>
    <source>
        <strain evidence="2 3">ATCC 700641</strain>
    </source>
</reference>
<dbReference type="GeneID" id="93922484"/>
<comment type="caution">
    <text evidence="2">The sequence shown here is derived from an EMBL/GenBank/DDBJ whole genome shotgun (WGS) entry which is preliminary data.</text>
</comment>
<dbReference type="RefSeq" id="WP_006595611.1">
    <property type="nucleotide sequence ID" value="NZ_GL636091.1"/>
</dbReference>
<keyword evidence="1" id="KW-0812">Transmembrane</keyword>
<proteinExistence type="predicted"/>
<organism evidence="2 3">
    <name type="scientific">Streptococcus australis ATCC 700641</name>
    <dbReference type="NCBI Taxonomy" id="888833"/>
    <lineage>
        <taxon>Bacteria</taxon>
        <taxon>Bacillati</taxon>
        <taxon>Bacillota</taxon>
        <taxon>Bacilli</taxon>
        <taxon>Lactobacillales</taxon>
        <taxon>Streptococcaceae</taxon>
        <taxon>Streptococcus</taxon>
    </lineage>
</organism>
<evidence type="ECO:0000313" key="2">
    <source>
        <dbReference type="EMBL" id="EFV99916.1"/>
    </source>
</evidence>
<dbReference type="Proteomes" id="UP000002814">
    <property type="component" value="Unassembled WGS sequence"/>
</dbReference>
<keyword evidence="3" id="KW-1185">Reference proteome</keyword>
<accession>E7S9E6</accession>
<evidence type="ECO:0000313" key="3">
    <source>
        <dbReference type="Proteomes" id="UP000002814"/>
    </source>
</evidence>
<keyword evidence="1" id="KW-0472">Membrane</keyword>
<keyword evidence="1" id="KW-1133">Transmembrane helix</keyword>
<name>E7S9E6_9STRE</name>
<sequence>MQNIISFIKKILTLKWYYQLSIALTGSVLFALLIKFLIWFVPILLAILALLFILTDGEIFTDILNSYRKSKQEQTNPLFTNIYHWLTENVNDLPLQTKIATQGIEWDSEREPNIYYVNLKYKIDDDKLSNFESRLRQEVQLCSTEINDAIVTIVKRSPFIAIKVRIVSAVELSIKEQEIREDF</sequence>
<evidence type="ECO:0000256" key="1">
    <source>
        <dbReference type="SAM" id="Phobius"/>
    </source>
</evidence>
<protein>
    <submittedName>
        <fullName evidence="2">Uncharacterized protein</fullName>
    </submittedName>
</protein>